<dbReference type="InterPro" id="IPR000835">
    <property type="entry name" value="HTH_MarR-typ"/>
</dbReference>
<dbReference type="SUPFAM" id="SSF46785">
    <property type="entry name" value="Winged helix' DNA-binding domain"/>
    <property type="match status" value="1"/>
</dbReference>
<evidence type="ECO:0000256" key="2">
    <source>
        <dbReference type="ARBA" id="ARBA00023125"/>
    </source>
</evidence>
<dbReference type="Gene3D" id="1.10.10.10">
    <property type="entry name" value="Winged helix-like DNA-binding domain superfamily/Winged helix DNA-binding domain"/>
    <property type="match status" value="1"/>
</dbReference>
<keyword evidence="2 6" id="KW-0238">DNA-binding</keyword>
<reference evidence="6 7" key="1">
    <citation type="submission" date="2020-07" db="EMBL/GenBank/DDBJ databases">
        <title>Genomic Encyclopedia of Type Strains, Phase IV (KMG-V): Genome sequencing to study the core and pangenomes of soil and plant-associated prokaryotes.</title>
        <authorList>
            <person name="Whitman W."/>
        </authorList>
    </citation>
    <scope>NUCLEOTIDE SEQUENCE [LARGE SCALE GENOMIC DNA]</scope>
    <source>
        <strain evidence="6 7">SAS40</strain>
    </source>
</reference>
<evidence type="ECO:0000256" key="4">
    <source>
        <dbReference type="SAM" id="MobiDB-lite"/>
    </source>
</evidence>
<dbReference type="Pfam" id="PF01047">
    <property type="entry name" value="MarR"/>
    <property type="match status" value="1"/>
</dbReference>
<protein>
    <submittedName>
        <fullName evidence="6">DNA-binding MarR family transcriptional regulator</fullName>
    </submittedName>
</protein>
<evidence type="ECO:0000256" key="3">
    <source>
        <dbReference type="ARBA" id="ARBA00023163"/>
    </source>
</evidence>
<accession>A0A7Y9LKT4</accession>
<feature type="region of interest" description="Disordered" evidence="4">
    <location>
        <begin position="162"/>
        <end position="184"/>
    </location>
</feature>
<dbReference type="GO" id="GO:0003700">
    <property type="term" value="F:DNA-binding transcription factor activity"/>
    <property type="evidence" value="ECO:0007669"/>
    <property type="project" value="InterPro"/>
</dbReference>
<dbReference type="Proteomes" id="UP000542125">
    <property type="component" value="Unassembled WGS sequence"/>
</dbReference>
<dbReference type="PROSITE" id="PS50995">
    <property type="entry name" value="HTH_MARR_2"/>
    <property type="match status" value="1"/>
</dbReference>
<dbReference type="InterPro" id="IPR036388">
    <property type="entry name" value="WH-like_DNA-bd_sf"/>
</dbReference>
<dbReference type="GO" id="GO:0003677">
    <property type="term" value="F:DNA binding"/>
    <property type="evidence" value="ECO:0007669"/>
    <property type="project" value="UniProtKB-KW"/>
</dbReference>
<gene>
    <name evidence="6" type="ORF">FHW18_002520</name>
</gene>
<name>A0A7Y9LKT4_9BURK</name>
<evidence type="ECO:0000259" key="5">
    <source>
        <dbReference type="PROSITE" id="PS50995"/>
    </source>
</evidence>
<dbReference type="SMART" id="SM00347">
    <property type="entry name" value="HTH_MARR"/>
    <property type="match status" value="1"/>
</dbReference>
<proteinExistence type="predicted"/>
<evidence type="ECO:0000256" key="1">
    <source>
        <dbReference type="ARBA" id="ARBA00023015"/>
    </source>
</evidence>
<organism evidence="6 7">
    <name type="scientific">Pigmentiphaga litoralis</name>
    <dbReference type="NCBI Taxonomy" id="516702"/>
    <lineage>
        <taxon>Bacteria</taxon>
        <taxon>Pseudomonadati</taxon>
        <taxon>Pseudomonadota</taxon>
        <taxon>Betaproteobacteria</taxon>
        <taxon>Burkholderiales</taxon>
        <taxon>Alcaligenaceae</taxon>
        <taxon>Pigmentiphaga</taxon>
    </lineage>
</organism>
<dbReference type="PANTHER" id="PTHR42756:SF1">
    <property type="entry name" value="TRANSCRIPTIONAL REPRESSOR OF EMRAB OPERON"/>
    <property type="match status" value="1"/>
</dbReference>
<keyword evidence="1" id="KW-0805">Transcription regulation</keyword>
<keyword evidence="3" id="KW-0804">Transcription</keyword>
<dbReference type="RefSeq" id="WP_179586755.1">
    <property type="nucleotide sequence ID" value="NZ_JACBYR010000001.1"/>
</dbReference>
<evidence type="ECO:0000313" key="7">
    <source>
        <dbReference type="Proteomes" id="UP000542125"/>
    </source>
</evidence>
<dbReference type="AlphaFoldDB" id="A0A7Y9LKT4"/>
<feature type="domain" description="HTH marR-type" evidence="5">
    <location>
        <begin position="20"/>
        <end position="152"/>
    </location>
</feature>
<dbReference type="InterPro" id="IPR036390">
    <property type="entry name" value="WH_DNA-bd_sf"/>
</dbReference>
<comment type="caution">
    <text evidence="6">The sequence shown here is derived from an EMBL/GenBank/DDBJ whole genome shotgun (WGS) entry which is preliminary data.</text>
</comment>
<sequence>MNSNEETRKVLDHWREAVPDDRLAHLVKDATRALVRGLQMRLTEHDVSFGHWAFLRILWESDGLTQRELSEQAGVQEPTTYSAMKAMEALGYVERKHLPGNKKNVHVFLTRKGKALKKKLVPLAEEINDIGTRGLKPAEITTARKVLLTIIANLAEDEAHVNNAERRMPSTRELSRRIAESGEL</sequence>
<keyword evidence="7" id="KW-1185">Reference proteome</keyword>
<dbReference type="EMBL" id="JACBYR010000001">
    <property type="protein sequence ID" value="NYE83249.1"/>
    <property type="molecule type" value="Genomic_DNA"/>
</dbReference>
<dbReference type="PANTHER" id="PTHR42756">
    <property type="entry name" value="TRANSCRIPTIONAL REGULATOR, MARR"/>
    <property type="match status" value="1"/>
</dbReference>
<evidence type="ECO:0000313" key="6">
    <source>
        <dbReference type="EMBL" id="NYE83249.1"/>
    </source>
</evidence>